<accession>A0A450UNT6</accession>
<evidence type="ECO:0000313" key="7">
    <source>
        <dbReference type="EMBL" id="VFK01386.1"/>
    </source>
</evidence>
<sequence>MEQRTSIEMTMLVSPQQANFSGVMHGGELMKLLDQVAYTCAARYCGHYAVTLSVDSILFKQPVKIGELLTFLASINYTGSTSMEIGIKVIAEDISSKFVRHTNTCYFTMVAMEDGKPASVPPLQIETEEQRRRHAAARRRREARFMAARDEMLTD</sequence>
<dbReference type="InterPro" id="IPR029069">
    <property type="entry name" value="HotDog_dom_sf"/>
</dbReference>
<gene>
    <name evidence="5" type="ORF">BECKH772A_GA0070896_100676</name>
    <name evidence="6" type="ORF">BECKH772B_GA0070898_100686</name>
    <name evidence="7" type="ORF">BECKH772C_GA0070978_100646</name>
</gene>
<dbReference type="PROSITE" id="PS51770">
    <property type="entry name" value="HOTDOG_ACOT"/>
    <property type="match status" value="1"/>
</dbReference>
<dbReference type="Pfam" id="PF03061">
    <property type="entry name" value="4HBT"/>
    <property type="match status" value="1"/>
</dbReference>
<dbReference type="AlphaFoldDB" id="A0A450UNT6"/>
<dbReference type="EMBL" id="CAADFI010000068">
    <property type="protein sequence ID" value="VFJ94880.1"/>
    <property type="molecule type" value="Genomic_DNA"/>
</dbReference>
<dbReference type="InterPro" id="IPR033120">
    <property type="entry name" value="HOTDOG_ACOT"/>
</dbReference>
<name>A0A450UNT6_9GAMM</name>
<evidence type="ECO:0000313" key="5">
    <source>
        <dbReference type="EMBL" id="VFJ94185.1"/>
    </source>
</evidence>
<evidence type="ECO:0000256" key="2">
    <source>
        <dbReference type="ARBA" id="ARBA00022801"/>
    </source>
</evidence>
<evidence type="ECO:0000259" key="4">
    <source>
        <dbReference type="PROSITE" id="PS51770"/>
    </source>
</evidence>
<dbReference type="SUPFAM" id="SSF54637">
    <property type="entry name" value="Thioesterase/thiol ester dehydrase-isomerase"/>
    <property type="match status" value="1"/>
</dbReference>
<dbReference type="PANTHER" id="PTHR11049">
    <property type="entry name" value="ACYL COENZYME A THIOESTER HYDROLASE"/>
    <property type="match status" value="1"/>
</dbReference>
<protein>
    <submittedName>
        <fullName evidence="5">Acyl-CoA hydrolase</fullName>
    </submittedName>
</protein>
<dbReference type="InterPro" id="IPR040170">
    <property type="entry name" value="Cytosol_ACT"/>
</dbReference>
<dbReference type="PANTHER" id="PTHR11049:SF16">
    <property type="entry name" value="PROTEIN VDLD"/>
    <property type="match status" value="1"/>
</dbReference>
<comment type="similarity">
    <text evidence="1">Belongs to the acyl coenzyme A hydrolase family.</text>
</comment>
<dbReference type="CDD" id="cd03442">
    <property type="entry name" value="BFIT_BACH"/>
    <property type="match status" value="1"/>
</dbReference>
<proteinExistence type="inferred from homology"/>
<keyword evidence="2 3" id="KW-0378">Hydrolase</keyword>
<reference evidence="5" key="1">
    <citation type="submission" date="2019-02" db="EMBL/GenBank/DDBJ databases">
        <authorList>
            <person name="Gruber-Vodicka R. H."/>
            <person name="Seah K. B. B."/>
        </authorList>
    </citation>
    <scope>NUCLEOTIDE SEQUENCE</scope>
    <source>
        <strain evidence="7">BECK_SA2B12</strain>
        <strain evidence="5">BECK_SA2B15</strain>
        <strain evidence="6">BECK_SA2B20</strain>
    </source>
</reference>
<dbReference type="GO" id="GO:0052816">
    <property type="term" value="F:long-chain fatty acyl-CoA hydrolase activity"/>
    <property type="evidence" value="ECO:0007669"/>
    <property type="project" value="TreeGrafter"/>
</dbReference>
<dbReference type="GO" id="GO:0005829">
    <property type="term" value="C:cytosol"/>
    <property type="evidence" value="ECO:0007669"/>
    <property type="project" value="TreeGrafter"/>
</dbReference>
<dbReference type="EMBL" id="CAADFG010000067">
    <property type="protein sequence ID" value="VFJ94185.1"/>
    <property type="molecule type" value="Genomic_DNA"/>
</dbReference>
<dbReference type="InterPro" id="IPR006683">
    <property type="entry name" value="Thioestr_dom"/>
</dbReference>
<feature type="domain" description="HotDog ACOT-type" evidence="4">
    <location>
        <begin position="3"/>
        <end position="115"/>
    </location>
</feature>
<evidence type="ECO:0000313" key="6">
    <source>
        <dbReference type="EMBL" id="VFJ94880.1"/>
    </source>
</evidence>
<organism evidence="5">
    <name type="scientific">Candidatus Kentrum eta</name>
    <dbReference type="NCBI Taxonomy" id="2126337"/>
    <lineage>
        <taxon>Bacteria</taxon>
        <taxon>Pseudomonadati</taxon>
        <taxon>Pseudomonadota</taxon>
        <taxon>Gammaproteobacteria</taxon>
        <taxon>Candidatus Kentrum</taxon>
    </lineage>
</organism>
<dbReference type="EMBL" id="CAADFJ010000064">
    <property type="protein sequence ID" value="VFK01386.1"/>
    <property type="molecule type" value="Genomic_DNA"/>
</dbReference>
<dbReference type="Gene3D" id="3.10.129.10">
    <property type="entry name" value="Hotdog Thioesterase"/>
    <property type="match status" value="1"/>
</dbReference>
<dbReference type="GO" id="GO:0006637">
    <property type="term" value="P:acyl-CoA metabolic process"/>
    <property type="evidence" value="ECO:0007669"/>
    <property type="project" value="TreeGrafter"/>
</dbReference>
<evidence type="ECO:0000256" key="1">
    <source>
        <dbReference type="ARBA" id="ARBA00010458"/>
    </source>
</evidence>
<evidence type="ECO:0000256" key="3">
    <source>
        <dbReference type="PROSITE-ProRule" id="PRU01106"/>
    </source>
</evidence>